<sequence length="165" mass="18915">MRKLGRMRCSGGVGWIYGRSPDSIIVRPHATHVGSLIHSHDVGDKTKWRVVTSVQCSAVCTVDCWVDAHRWLVPWPLPPTNEVRHNPPPKTEAVSGAEYTCEQCWLVGVDRLGRAFTRAHSMEQHRTDQQKEAKEEQEREDVVMVEEEEEKKEEEEEKCVKEKGN</sequence>
<keyword evidence="3" id="KW-1185">Reference proteome</keyword>
<dbReference type="WBParaSite" id="TTAC_0001135401-mRNA-1">
    <property type="protein sequence ID" value="TTAC_0001135401-mRNA-1"/>
    <property type="gene ID" value="TTAC_0001135401"/>
</dbReference>
<feature type="compositionally biased region" description="Basic and acidic residues" evidence="1">
    <location>
        <begin position="120"/>
        <end position="142"/>
    </location>
</feature>
<dbReference type="EMBL" id="UYWX01023702">
    <property type="protein sequence ID" value="VDM36317.1"/>
    <property type="molecule type" value="Genomic_DNA"/>
</dbReference>
<reference evidence="2 3" key="2">
    <citation type="submission" date="2018-11" db="EMBL/GenBank/DDBJ databases">
        <authorList>
            <consortium name="Pathogen Informatics"/>
        </authorList>
    </citation>
    <scope>NUCLEOTIDE SEQUENCE [LARGE SCALE GENOMIC DNA]</scope>
</reference>
<protein>
    <submittedName>
        <fullName evidence="4">C2H2-type domain-containing protein</fullName>
    </submittedName>
</protein>
<organism evidence="4">
    <name type="scientific">Hydatigena taeniaeformis</name>
    <name type="common">Feline tapeworm</name>
    <name type="synonym">Taenia taeniaeformis</name>
    <dbReference type="NCBI Taxonomy" id="6205"/>
    <lineage>
        <taxon>Eukaryota</taxon>
        <taxon>Metazoa</taxon>
        <taxon>Spiralia</taxon>
        <taxon>Lophotrochozoa</taxon>
        <taxon>Platyhelminthes</taxon>
        <taxon>Cestoda</taxon>
        <taxon>Eucestoda</taxon>
        <taxon>Cyclophyllidea</taxon>
        <taxon>Taeniidae</taxon>
        <taxon>Hydatigera</taxon>
    </lineage>
</organism>
<name>A0A0R3XCS7_HYDTA</name>
<reference evidence="4" key="1">
    <citation type="submission" date="2017-02" db="UniProtKB">
        <authorList>
            <consortium name="WormBaseParasite"/>
        </authorList>
    </citation>
    <scope>IDENTIFICATION</scope>
</reference>
<dbReference type="Proteomes" id="UP000274429">
    <property type="component" value="Unassembled WGS sequence"/>
</dbReference>
<proteinExistence type="predicted"/>
<feature type="compositionally biased region" description="Acidic residues" evidence="1">
    <location>
        <begin position="143"/>
        <end position="157"/>
    </location>
</feature>
<dbReference type="AlphaFoldDB" id="A0A0R3XCS7"/>
<evidence type="ECO:0000313" key="3">
    <source>
        <dbReference type="Proteomes" id="UP000274429"/>
    </source>
</evidence>
<evidence type="ECO:0000313" key="2">
    <source>
        <dbReference type="EMBL" id="VDM36317.1"/>
    </source>
</evidence>
<evidence type="ECO:0000313" key="4">
    <source>
        <dbReference type="WBParaSite" id="TTAC_0001135401-mRNA-1"/>
    </source>
</evidence>
<accession>A0A0R3XCS7</accession>
<gene>
    <name evidence="2" type="ORF">TTAC_LOCUS11337</name>
</gene>
<evidence type="ECO:0000256" key="1">
    <source>
        <dbReference type="SAM" id="MobiDB-lite"/>
    </source>
</evidence>
<feature type="region of interest" description="Disordered" evidence="1">
    <location>
        <begin position="120"/>
        <end position="165"/>
    </location>
</feature>